<dbReference type="Pfam" id="PF24924">
    <property type="entry name" value="DUF7745"/>
    <property type="match status" value="1"/>
</dbReference>
<reference evidence="2 3" key="1">
    <citation type="submission" date="2023-10" db="EMBL/GenBank/DDBJ databases">
        <title>Genome-Wide Identification Analysis in wild type Solanum Pinnatisectum Reveals Some Genes Defensing Phytophthora Infestans.</title>
        <authorList>
            <person name="Sun C."/>
        </authorList>
    </citation>
    <scope>NUCLEOTIDE SEQUENCE [LARGE SCALE GENOMIC DNA]</scope>
    <source>
        <strain evidence="2">LQN</strain>
        <tissue evidence="2">Leaf</tissue>
    </source>
</reference>
<organism evidence="2 3">
    <name type="scientific">Solanum pinnatisectum</name>
    <name type="common">tansyleaf nightshade</name>
    <dbReference type="NCBI Taxonomy" id="50273"/>
    <lineage>
        <taxon>Eukaryota</taxon>
        <taxon>Viridiplantae</taxon>
        <taxon>Streptophyta</taxon>
        <taxon>Embryophyta</taxon>
        <taxon>Tracheophyta</taxon>
        <taxon>Spermatophyta</taxon>
        <taxon>Magnoliopsida</taxon>
        <taxon>eudicotyledons</taxon>
        <taxon>Gunneridae</taxon>
        <taxon>Pentapetalae</taxon>
        <taxon>asterids</taxon>
        <taxon>lamiids</taxon>
        <taxon>Solanales</taxon>
        <taxon>Solanaceae</taxon>
        <taxon>Solanoideae</taxon>
        <taxon>Solaneae</taxon>
        <taxon>Solanum</taxon>
    </lineage>
</organism>
<dbReference type="PANTHER" id="PTHR48200">
    <property type="entry name" value="PROTEIN, PUTATIVE-RELATED"/>
    <property type="match status" value="1"/>
</dbReference>
<evidence type="ECO:0000313" key="3">
    <source>
        <dbReference type="Proteomes" id="UP001311915"/>
    </source>
</evidence>
<evidence type="ECO:0000313" key="2">
    <source>
        <dbReference type="EMBL" id="KAK4729844.1"/>
    </source>
</evidence>
<dbReference type="InterPro" id="IPR056647">
    <property type="entry name" value="DUF7745"/>
</dbReference>
<dbReference type="AlphaFoldDB" id="A0AAV9LZ34"/>
<keyword evidence="3" id="KW-1185">Reference proteome</keyword>
<gene>
    <name evidence="2" type="ORF">R3W88_022832</name>
</gene>
<protein>
    <recommendedName>
        <fullName evidence="1">DUF7745 domain-containing protein</fullName>
    </recommendedName>
</protein>
<evidence type="ECO:0000259" key="1">
    <source>
        <dbReference type="Pfam" id="PF24924"/>
    </source>
</evidence>
<feature type="domain" description="DUF7745" evidence="1">
    <location>
        <begin position="33"/>
        <end position="288"/>
    </location>
</feature>
<sequence length="288" mass="33817">MQINQNLPNIRMMTEVPRTLKEWWGNIRLAYGNKIMPHLGSLTDLLNVEANKSLITLMIEFWQPIIVTFQFTDFEITPTLVEISQIANLLLAGRAPLALRITSGIDFLQSLGLRVGPCLRRVDEGWVKLDYLFKRFGRRDSYYRFQQEFFISRVGWERHRAIVFVMAFLGIMIFPKKKACVDITLLHMVIFMFRGPVRVTIVPMILTEIFRSLSLCSRGYDHFKGSNLLLQIWVLEHFYERQEENDAETDLHNKIKSHAARLSMWDAPNNENGWRIFLTHLTGNRIQW</sequence>
<dbReference type="PANTHER" id="PTHR48200:SF1">
    <property type="entry name" value="AMINOTRANSFERASE-LIKE PLANT MOBILE DOMAIN-CONTAINING PROTEIN"/>
    <property type="match status" value="1"/>
</dbReference>
<comment type="caution">
    <text evidence="2">The sequence shown here is derived from an EMBL/GenBank/DDBJ whole genome shotgun (WGS) entry which is preliminary data.</text>
</comment>
<dbReference type="Proteomes" id="UP001311915">
    <property type="component" value="Unassembled WGS sequence"/>
</dbReference>
<name>A0AAV9LZ34_9SOLN</name>
<accession>A0AAV9LZ34</accession>
<proteinExistence type="predicted"/>
<dbReference type="EMBL" id="JAWPEI010000004">
    <property type="protein sequence ID" value="KAK4729844.1"/>
    <property type="molecule type" value="Genomic_DNA"/>
</dbReference>